<feature type="compositionally biased region" description="Basic and acidic residues" evidence="6">
    <location>
        <begin position="1"/>
        <end position="17"/>
    </location>
</feature>
<feature type="region of interest" description="Disordered" evidence="6">
    <location>
        <begin position="1"/>
        <end position="99"/>
    </location>
</feature>
<proteinExistence type="inferred from homology"/>
<evidence type="ECO:0000256" key="6">
    <source>
        <dbReference type="SAM" id="MobiDB-lite"/>
    </source>
</evidence>
<dbReference type="Proteomes" id="UP001230051">
    <property type="component" value="Unassembled WGS sequence"/>
</dbReference>
<dbReference type="GO" id="GO:0006325">
    <property type="term" value="P:chromatin organization"/>
    <property type="evidence" value="ECO:0007669"/>
    <property type="project" value="TreeGrafter"/>
</dbReference>
<dbReference type="SMART" id="SM00527">
    <property type="entry name" value="HMG17"/>
    <property type="match status" value="1"/>
</dbReference>
<keyword evidence="5" id="KW-0539">Nucleus</keyword>
<dbReference type="AlphaFoldDB" id="A0AAD8GAK6"/>
<reference evidence="7" key="1">
    <citation type="submission" date="2022-02" db="EMBL/GenBank/DDBJ databases">
        <title>Atlantic sturgeon de novo genome assembly.</title>
        <authorList>
            <person name="Stock M."/>
            <person name="Klopp C."/>
            <person name="Guiguen Y."/>
            <person name="Cabau C."/>
            <person name="Parinello H."/>
            <person name="Santidrian Yebra-Pimentel E."/>
            <person name="Kuhl H."/>
            <person name="Dirks R.P."/>
            <person name="Guessner J."/>
            <person name="Wuertz S."/>
            <person name="Du K."/>
            <person name="Schartl M."/>
        </authorList>
    </citation>
    <scope>NUCLEOTIDE SEQUENCE</scope>
    <source>
        <strain evidence="7">STURGEONOMICS-FGT-2020</strain>
        <tissue evidence="7">Whole blood</tissue>
    </source>
</reference>
<evidence type="ECO:0000256" key="4">
    <source>
        <dbReference type="ARBA" id="ARBA00023125"/>
    </source>
</evidence>
<dbReference type="GO" id="GO:0000785">
    <property type="term" value="C:chromatin"/>
    <property type="evidence" value="ECO:0007669"/>
    <property type="project" value="InterPro"/>
</dbReference>
<dbReference type="PANTHER" id="PTHR23087">
    <property type="entry name" value="NONHISTONE CHROMOSOMAL PROTEIN HMG"/>
    <property type="match status" value="1"/>
</dbReference>
<feature type="compositionally biased region" description="Basic and acidic residues" evidence="6">
    <location>
        <begin position="81"/>
        <end position="99"/>
    </location>
</feature>
<organism evidence="7 8">
    <name type="scientific">Acipenser oxyrinchus oxyrinchus</name>
    <dbReference type="NCBI Taxonomy" id="40147"/>
    <lineage>
        <taxon>Eukaryota</taxon>
        <taxon>Metazoa</taxon>
        <taxon>Chordata</taxon>
        <taxon>Craniata</taxon>
        <taxon>Vertebrata</taxon>
        <taxon>Euteleostomi</taxon>
        <taxon>Actinopterygii</taxon>
        <taxon>Chondrostei</taxon>
        <taxon>Acipenseriformes</taxon>
        <taxon>Acipenseridae</taxon>
        <taxon>Acipenser</taxon>
    </lineage>
</organism>
<protein>
    <recommendedName>
        <fullName evidence="3">High mobility group nucleosome-binding domain-containing protein 3</fullName>
    </recommendedName>
</protein>
<dbReference type="InterPro" id="IPR000079">
    <property type="entry name" value="HMGN_fam"/>
</dbReference>
<dbReference type="GO" id="GO:0005634">
    <property type="term" value="C:nucleus"/>
    <property type="evidence" value="ECO:0007669"/>
    <property type="project" value="UniProtKB-SubCell"/>
</dbReference>
<sequence length="99" mass="10639">MPKRRSEEVADGKDSKKVIKPAATRRSPRILAQGPPQPKQEPNNKKPASKKQAGEKAPAKGKKGAKKDDKPAEGTVPAENGETKIEEAQKTESAGDKKE</sequence>
<dbReference type="PRINTS" id="PR00925">
    <property type="entry name" value="NONHISHMG17"/>
</dbReference>
<comment type="caution">
    <text evidence="7">The sequence shown here is derived from an EMBL/GenBank/DDBJ whole genome shotgun (WGS) entry which is preliminary data.</text>
</comment>
<comment type="subcellular location">
    <subcellularLocation>
        <location evidence="1">Nucleus</location>
    </subcellularLocation>
</comment>
<name>A0AAD8GAK6_ACIOX</name>
<dbReference type="Pfam" id="PF01101">
    <property type="entry name" value="HMG14_17"/>
    <property type="match status" value="1"/>
</dbReference>
<evidence type="ECO:0000256" key="5">
    <source>
        <dbReference type="ARBA" id="ARBA00023242"/>
    </source>
</evidence>
<accession>A0AAD8GAK6</accession>
<keyword evidence="4" id="KW-0238">DNA-binding</keyword>
<evidence type="ECO:0000313" key="7">
    <source>
        <dbReference type="EMBL" id="KAK1170793.1"/>
    </source>
</evidence>
<dbReference type="EMBL" id="JAGXEW010000006">
    <property type="protein sequence ID" value="KAK1170793.1"/>
    <property type="molecule type" value="Genomic_DNA"/>
</dbReference>
<evidence type="ECO:0000313" key="8">
    <source>
        <dbReference type="Proteomes" id="UP001230051"/>
    </source>
</evidence>
<keyword evidence="8" id="KW-1185">Reference proteome</keyword>
<evidence type="ECO:0000256" key="3">
    <source>
        <dbReference type="ARBA" id="ARBA00022145"/>
    </source>
</evidence>
<gene>
    <name evidence="7" type="ORF">AOXY_G7725</name>
</gene>
<dbReference type="GO" id="GO:0031492">
    <property type="term" value="F:nucleosomal DNA binding"/>
    <property type="evidence" value="ECO:0007669"/>
    <property type="project" value="InterPro"/>
</dbReference>
<evidence type="ECO:0000256" key="1">
    <source>
        <dbReference type="ARBA" id="ARBA00004123"/>
    </source>
</evidence>
<comment type="similarity">
    <text evidence="2">Belongs to the HMGN family.</text>
</comment>
<evidence type="ECO:0000256" key="2">
    <source>
        <dbReference type="ARBA" id="ARBA00007696"/>
    </source>
</evidence>
<dbReference type="PANTHER" id="PTHR23087:SF2">
    <property type="entry name" value="HIGH MOBILITY GROUP NUCLEOSOME-BINDING DOMAIN-CONTAINING PROTEIN 3"/>
    <property type="match status" value="1"/>
</dbReference>